<dbReference type="Pfam" id="PF00561">
    <property type="entry name" value="Abhydrolase_1"/>
    <property type="match status" value="1"/>
</dbReference>
<dbReference type="EMBL" id="BMYF01000005">
    <property type="protein sequence ID" value="GHB32266.1"/>
    <property type="molecule type" value="Genomic_DNA"/>
</dbReference>
<dbReference type="InterPro" id="IPR002410">
    <property type="entry name" value="Peptidase_S33"/>
</dbReference>
<dbReference type="AlphaFoldDB" id="A0A8J3G4X7"/>
<dbReference type="Proteomes" id="UP000642809">
    <property type="component" value="Unassembled WGS sequence"/>
</dbReference>
<name>A0A8J3G4X7_9BACT</name>
<organism evidence="4 5">
    <name type="scientific">Mongoliitalea lutea</name>
    <dbReference type="NCBI Taxonomy" id="849756"/>
    <lineage>
        <taxon>Bacteria</taxon>
        <taxon>Pseudomonadati</taxon>
        <taxon>Bacteroidota</taxon>
        <taxon>Cytophagia</taxon>
        <taxon>Cytophagales</taxon>
        <taxon>Cyclobacteriaceae</taxon>
        <taxon>Mongoliitalea</taxon>
    </lineage>
</organism>
<evidence type="ECO:0000313" key="4">
    <source>
        <dbReference type="EMBL" id="GHB32266.1"/>
    </source>
</evidence>
<dbReference type="InterPro" id="IPR029058">
    <property type="entry name" value="AB_hydrolase_fold"/>
</dbReference>
<sequence length="318" mass="35370">MKTIVIYCVLLILVSTANGQGLYVKAYGNPADSPVIFLHGGPGFNSAGFEATTAQRLADTGFYVVVYDRRGEGRSQHLQSSYNFQQSFADLNQLFQTYQLRKAILVGHSFGGVLATYFADEFPEKVQSVILAAAPVSMQESFKTIIDASKIIYQSKNDSVNLAYLSQLEEMDKSSLAYSSYCLMHAMQNGFYSPKNLTEEAKQLYNILLADPEIASHATQMTYQAPQGFWKSEAYTCIDLTDKINAIISKAIKVYGIYGKEDGLYSANQISALQNLIGSENVLYLDNCSHNVFIDQQAQFLSAINHWMSNQPIEDFGF</sequence>
<keyword evidence="2" id="KW-0378">Hydrolase</keyword>
<evidence type="ECO:0000256" key="1">
    <source>
        <dbReference type="ARBA" id="ARBA00010088"/>
    </source>
</evidence>
<dbReference type="GO" id="GO:0006508">
    <property type="term" value="P:proteolysis"/>
    <property type="evidence" value="ECO:0007669"/>
    <property type="project" value="InterPro"/>
</dbReference>
<dbReference type="InterPro" id="IPR000073">
    <property type="entry name" value="AB_hydrolase_1"/>
</dbReference>
<dbReference type="PRINTS" id="PR00111">
    <property type="entry name" value="ABHYDROLASE"/>
</dbReference>
<comment type="similarity">
    <text evidence="1">Belongs to the peptidase S33 family.</text>
</comment>
<dbReference type="Gene3D" id="3.40.50.1820">
    <property type="entry name" value="alpha/beta hydrolase"/>
    <property type="match status" value="1"/>
</dbReference>
<dbReference type="InterPro" id="IPR050266">
    <property type="entry name" value="AB_hydrolase_sf"/>
</dbReference>
<dbReference type="RefSeq" id="WP_189579526.1">
    <property type="nucleotide sequence ID" value="NZ_BMYF01000005.1"/>
</dbReference>
<dbReference type="GO" id="GO:0016020">
    <property type="term" value="C:membrane"/>
    <property type="evidence" value="ECO:0007669"/>
    <property type="project" value="TreeGrafter"/>
</dbReference>
<protein>
    <recommendedName>
        <fullName evidence="3">AB hydrolase-1 domain-containing protein</fullName>
    </recommendedName>
</protein>
<accession>A0A8J3G4X7</accession>
<reference evidence="4" key="1">
    <citation type="journal article" date="2014" name="Int. J. Syst. Evol. Microbiol.">
        <title>Complete genome sequence of Corynebacterium casei LMG S-19264T (=DSM 44701T), isolated from a smear-ripened cheese.</title>
        <authorList>
            <consortium name="US DOE Joint Genome Institute (JGI-PGF)"/>
            <person name="Walter F."/>
            <person name="Albersmeier A."/>
            <person name="Kalinowski J."/>
            <person name="Ruckert C."/>
        </authorList>
    </citation>
    <scope>NUCLEOTIDE SEQUENCE</scope>
    <source>
        <strain evidence="4">KCTC 23224</strain>
    </source>
</reference>
<evidence type="ECO:0000313" key="5">
    <source>
        <dbReference type="Proteomes" id="UP000642809"/>
    </source>
</evidence>
<gene>
    <name evidence="4" type="ORF">GCM10008106_11560</name>
</gene>
<dbReference type="PANTHER" id="PTHR43798">
    <property type="entry name" value="MONOACYLGLYCEROL LIPASE"/>
    <property type="match status" value="1"/>
</dbReference>
<dbReference type="SUPFAM" id="SSF53474">
    <property type="entry name" value="alpha/beta-Hydrolases"/>
    <property type="match status" value="1"/>
</dbReference>
<evidence type="ECO:0000256" key="2">
    <source>
        <dbReference type="ARBA" id="ARBA00022801"/>
    </source>
</evidence>
<feature type="domain" description="AB hydrolase-1" evidence="3">
    <location>
        <begin position="34"/>
        <end position="295"/>
    </location>
</feature>
<reference evidence="4" key="2">
    <citation type="submission" date="2020-09" db="EMBL/GenBank/DDBJ databases">
        <authorList>
            <person name="Sun Q."/>
            <person name="Kim S."/>
        </authorList>
    </citation>
    <scope>NUCLEOTIDE SEQUENCE</scope>
    <source>
        <strain evidence="4">KCTC 23224</strain>
    </source>
</reference>
<dbReference type="GO" id="GO:0008233">
    <property type="term" value="F:peptidase activity"/>
    <property type="evidence" value="ECO:0007669"/>
    <property type="project" value="InterPro"/>
</dbReference>
<keyword evidence="5" id="KW-1185">Reference proteome</keyword>
<comment type="caution">
    <text evidence="4">The sequence shown here is derived from an EMBL/GenBank/DDBJ whole genome shotgun (WGS) entry which is preliminary data.</text>
</comment>
<dbReference type="PANTHER" id="PTHR43798:SF33">
    <property type="entry name" value="HYDROLASE, PUTATIVE (AFU_ORTHOLOGUE AFUA_2G14860)-RELATED"/>
    <property type="match status" value="1"/>
</dbReference>
<dbReference type="PRINTS" id="PR00793">
    <property type="entry name" value="PROAMNOPTASE"/>
</dbReference>
<proteinExistence type="inferred from homology"/>
<evidence type="ECO:0000259" key="3">
    <source>
        <dbReference type="Pfam" id="PF00561"/>
    </source>
</evidence>